<comment type="subunit">
    <text evidence="3">Homodimer.</text>
</comment>
<dbReference type="InterPro" id="IPR036264">
    <property type="entry name" value="Bact_exopeptidase_dim_dom"/>
</dbReference>
<dbReference type="OrthoDB" id="9808195at2"/>
<sequence>MDLLAPDADRVATTIASLAGAFTESAEPGWTRRVFSDAYRASREWTLALMREAGLEARIDPAGNVVGVLPGRNRSAKPLMTGSHTDTVHGGGRFDGIVGVIGAVEVARRLRESGQQLERDLVVVDFLGEEANPFGVSCVGSRSIAGLLDAGHLERVDEDGHRLGDVMRSFGLDPAAALGQAWQPGSLHGYVELHVEQGPVLQSTGTSIGVVTAIAGIERLFARFTGRADHAGTMPMTMRHDALAAAAASVVAIEREGCGAPVHGVSTVGRFESGPGAFNVVPDEARVWAEMRSTEGEWLTGARRRVVDAIGAEASRRGVDLVVEWLNDQEPVRADPLVQDVIGTAADSLGLTWQAIPSGAGHDAAHLAHLGPMGMIFVPSIGGRSHCPEELSETADIADGIHVLAATLAQMDARAEPVGAA</sequence>
<feature type="binding site" evidence="8">
    <location>
        <position position="219"/>
    </location>
    <ligand>
        <name>allantoate</name>
        <dbReference type="ChEBI" id="CHEBI:17536"/>
    </ligand>
</feature>
<dbReference type="InterPro" id="IPR010158">
    <property type="entry name" value="Amidase_Cbmase"/>
</dbReference>
<accession>A0A2U1ZZM5</accession>
<dbReference type="InterPro" id="IPR002933">
    <property type="entry name" value="Peptidase_M20"/>
</dbReference>
<dbReference type="Pfam" id="PF01546">
    <property type="entry name" value="Peptidase_M20"/>
    <property type="match status" value="1"/>
</dbReference>
<dbReference type="GO" id="GO:0046872">
    <property type="term" value="F:metal ion binding"/>
    <property type="evidence" value="ECO:0007669"/>
    <property type="project" value="UniProtKB-KW"/>
</dbReference>
<keyword evidence="11" id="KW-1185">Reference proteome</keyword>
<dbReference type="Pfam" id="PF07687">
    <property type="entry name" value="M20_dimer"/>
    <property type="match status" value="1"/>
</dbReference>
<evidence type="ECO:0000256" key="7">
    <source>
        <dbReference type="PIRSR" id="PIRSR001235-1"/>
    </source>
</evidence>
<feature type="binding site" evidence="7">
    <location>
        <position position="84"/>
    </location>
    <ligand>
        <name>Zn(2+)</name>
        <dbReference type="ChEBI" id="CHEBI:29105"/>
        <label>1</label>
    </ligand>
</feature>
<evidence type="ECO:0000256" key="1">
    <source>
        <dbReference type="ARBA" id="ARBA00001936"/>
    </source>
</evidence>
<dbReference type="EMBL" id="PYHR01000002">
    <property type="protein sequence ID" value="PWD52426.1"/>
    <property type="molecule type" value="Genomic_DNA"/>
</dbReference>
<dbReference type="NCBIfam" id="TIGR01879">
    <property type="entry name" value="hydantase"/>
    <property type="match status" value="1"/>
</dbReference>
<comment type="cofactor">
    <cofactor evidence="7">
        <name>Zn(2+)</name>
        <dbReference type="ChEBI" id="CHEBI:29105"/>
    </cofactor>
    <text evidence="7">Binds 2 Zn(2+) ions per subunit.</text>
</comment>
<evidence type="ECO:0000313" key="10">
    <source>
        <dbReference type="EMBL" id="PWD52426.1"/>
    </source>
</evidence>
<dbReference type="SUPFAM" id="SSF53187">
    <property type="entry name" value="Zn-dependent exopeptidases"/>
    <property type="match status" value="1"/>
</dbReference>
<evidence type="ECO:0000259" key="9">
    <source>
        <dbReference type="Pfam" id="PF07687"/>
    </source>
</evidence>
<dbReference type="PANTHER" id="PTHR32494">
    <property type="entry name" value="ALLANTOATE DEIMINASE-RELATED"/>
    <property type="match status" value="1"/>
</dbReference>
<comment type="similarity">
    <text evidence="2">Belongs to the peptidase M20 family.</text>
</comment>
<dbReference type="Gene3D" id="3.30.70.360">
    <property type="match status" value="1"/>
</dbReference>
<feature type="binding site" evidence="7">
    <location>
        <position position="130"/>
    </location>
    <ligand>
        <name>Zn(2+)</name>
        <dbReference type="ChEBI" id="CHEBI:29105"/>
        <label>2</label>
    </ligand>
</feature>
<comment type="cofactor">
    <cofactor evidence="1">
        <name>Mn(2+)</name>
        <dbReference type="ChEBI" id="CHEBI:29035"/>
    </cofactor>
</comment>
<dbReference type="Gene3D" id="3.40.630.10">
    <property type="entry name" value="Zn peptidases"/>
    <property type="match status" value="1"/>
</dbReference>
<dbReference type="SUPFAM" id="SSF55031">
    <property type="entry name" value="Bacterial exopeptidase dimerisation domain"/>
    <property type="match status" value="1"/>
</dbReference>
<feature type="binding site" evidence="8">
    <location>
        <position position="292"/>
    </location>
    <ligand>
        <name>allantoate</name>
        <dbReference type="ChEBI" id="CHEBI:17536"/>
    </ligand>
</feature>
<dbReference type="PANTHER" id="PTHR32494:SF19">
    <property type="entry name" value="ALLANTOATE DEIMINASE-RELATED"/>
    <property type="match status" value="1"/>
</dbReference>
<feature type="binding site" evidence="7">
    <location>
        <position position="194"/>
    </location>
    <ligand>
        <name>Zn(2+)</name>
        <dbReference type="ChEBI" id="CHEBI:29105"/>
        <label>1</label>
    </ligand>
</feature>
<comment type="caution">
    <text evidence="10">The sequence shown here is derived from an EMBL/GenBank/DDBJ whole genome shotgun (WGS) entry which is preliminary data.</text>
</comment>
<organism evidence="10 11">
    <name type="scientific">Serinibacter arcticus</name>
    <dbReference type="NCBI Taxonomy" id="1655435"/>
    <lineage>
        <taxon>Bacteria</taxon>
        <taxon>Bacillati</taxon>
        <taxon>Actinomycetota</taxon>
        <taxon>Actinomycetes</taxon>
        <taxon>Micrococcales</taxon>
        <taxon>Beutenbergiaceae</taxon>
        <taxon>Serinibacter</taxon>
    </lineage>
</organism>
<keyword evidence="4 7" id="KW-0479">Metal-binding</keyword>
<dbReference type="Proteomes" id="UP000245166">
    <property type="component" value="Unassembled WGS sequence"/>
</dbReference>
<evidence type="ECO:0000256" key="8">
    <source>
        <dbReference type="PIRSR" id="PIRSR001235-2"/>
    </source>
</evidence>
<feature type="domain" description="Peptidase M20 dimerisation" evidence="9">
    <location>
        <begin position="222"/>
        <end position="314"/>
    </location>
</feature>
<keyword evidence="6" id="KW-0464">Manganese</keyword>
<protein>
    <submittedName>
        <fullName evidence="10">Zn-dependent hydrolase</fullName>
    </submittedName>
</protein>
<evidence type="ECO:0000256" key="5">
    <source>
        <dbReference type="ARBA" id="ARBA00022801"/>
    </source>
</evidence>
<keyword evidence="5 10" id="KW-0378">Hydrolase</keyword>
<name>A0A2U1ZZM5_9MICO</name>
<reference evidence="10 11" key="1">
    <citation type="submission" date="2018-03" db="EMBL/GenBank/DDBJ databases">
        <title>Genome assembly of novel Miniimonas species PCH200.</title>
        <authorList>
            <person name="Thakur V."/>
            <person name="Kumar V."/>
            <person name="Singh D."/>
        </authorList>
    </citation>
    <scope>NUCLEOTIDE SEQUENCE [LARGE SCALE GENOMIC DNA]</scope>
    <source>
        <strain evidence="10 11">PCH200</strain>
    </source>
</reference>
<evidence type="ECO:0000256" key="3">
    <source>
        <dbReference type="ARBA" id="ARBA00011738"/>
    </source>
</evidence>
<evidence type="ECO:0000256" key="6">
    <source>
        <dbReference type="ARBA" id="ARBA00023211"/>
    </source>
</evidence>
<dbReference type="InterPro" id="IPR011650">
    <property type="entry name" value="Peptidase_M20_dimer"/>
</dbReference>
<dbReference type="GO" id="GO:0016813">
    <property type="term" value="F:hydrolase activity, acting on carbon-nitrogen (but not peptide) bonds, in linear amidines"/>
    <property type="evidence" value="ECO:0007669"/>
    <property type="project" value="InterPro"/>
</dbReference>
<dbReference type="PIRSF" id="PIRSF001235">
    <property type="entry name" value="Amidase_carbamoylase"/>
    <property type="match status" value="1"/>
</dbReference>
<evidence type="ECO:0000256" key="2">
    <source>
        <dbReference type="ARBA" id="ARBA00006153"/>
    </source>
</evidence>
<proteinExistence type="inferred from homology"/>
<feature type="binding site" evidence="7">
    <location>
        <position position="95"/>
    </location>
    <ligand>
        <name>Zn(2+)</name>
        <dbReference type="ChEBI" id="CHEBI:29105"/>
        <label>1</label>
    </ligand>
</feature>
<gene>
    <name evidence="10" type="ORF">C8046_06910</name>
</gene>
<feature type="binding site" evidence="7">
    <location>
        <position position="386"/>
    </location>
    <ligand>
        <name>Zn(2+)</name>
        <dbReference type="ChEBI" id="CHEBI:29105"/>
        <label>2</label>
    </ligand>
</feature>
<feature type="binding site" evidence="7">
    <location>
        <position position="95"/>
    </location>
    <ligand>
        <name>Zn(2+)</name>
        <dbReference type="ChEBI" id="CHEBI:29105"/>
        <label>2</label>
    </ligand>
</feature>
<feature type="binding site" evidence="8">
    <location>
        <position position="279"/>
    </location>
    <ligand>
        <name>allantoate</name>
        <dbReference type="ChEBI" id="CHEBI:17536"/>
    </ligand>
</feature>
<dbReference type="AlphaFoldDB" id="A0A2U1ZZM5"/>
<evidence type="ECO:0000313" key="11">
    <source>
        <dbReference type="Proteomes" id="UP000245166"/>
    </source>
</evidence>
<evidence type="ECO:0000256" key="4">
    <source>
        <dbReference type="ARBA" id="ARBA00022723"/>
    </source>
</evidence>
<dbReference type="CDD" id="cd03884">
    <property type="entry name" value="M20_bAS"/>
    <property type="match status" value="1"/>
</dbReference>
<keyword evidence="7" id="KW-0862">Zinc</keyword>